<dbReference type="EMBL" id="FMZO01000003">
    <property type="protein sequence ID" value="SDC58373.1"/>
    <property type="molecule type" value="Genomic_DNA"/>
</dbReference>
<comment type="subcellular location">
    <subcellularLocation>
        <location evidence="1 8">Cell outer membrane</location>
        <topology evidence="1 8">Multi-pass membrane protein</topology>
    </subcellularLocation>
</comment>
<keyword evidence="6 8" id="KW-0472">Membrane</keyword>
<evidence type="ECO:0000313" key="11">
    <source>
        <dbReference type="EMBL" id="SDC58373.1"/>
    </source>
</evidence>
<dbReference type="Proteomes" id="UP000198757">
    <property type="component" value="Unassembled WGS sequence"/>
</dbReference>
<dbReference type="InterPro" id="IPR023996">
    <property type="entry name" value="TonB-dep_OMP_SusC/RagA"/>
</dbReference>
<dbReference type="Gene3D" id="2.40.170.20">
    <property type="entry name" value="TonB-dependent receptor, beta-barrel domain"/>
    <property type="match status" value="1"/>
</dbReference>
<sequence length="1051" mass="117612">MNDQNRTRKKTCSFRFLPLFLSFLLFSNLLVAQQKKITGNITDADNNPLEQVSVSVKNKPAIGTLSDARGNFTLAVSVGDVLVFEFVGYQKEEMSVGSNSNLVVKLLPRETKLNEVVVIGYGTKLKGELTGSVAKVDNKAFETRPLTNAMNALQGALPGVTVTRGSGRPGNENYSLQIRGASSVSGSKVLVLIDGIPGDLSLINPNDIAELTVLKDAAASIYGARAADGVVIVTTKKGRKGAPAILYSGNYGIKKPRFLKRRTNTLQLAEMYDEGMRNVNQPGVSEEVFAKIRANAEPDPTGWLKYLENFPGFYQSHDWIDDVFGTGVQQMHNLSISGGGDHNAYLFSAGYERNEGVFRYGKNYSDRYNLRMNYDFRFSDRLNVETRTSFENQPTIEPTAVGSVLYFVNQMGSYVPIYNPQGQLYKYQGGFRNPIQYLQEAGVNKTNAYRLSTNIKGNLQVWKDLKLVGQVGVRMDFDDGKRTNPTFAQHNWDGSNFDIANVPNSAVFSNSKSLYQNYTAYLDYNKTLLDKHRLNVMAGASRERNDYQGQSITGYNFASNEIFTLNLADRTKTQYANFTGNASDWALQSYFGRLSYSFDRKYLVDFTTRMDGSSKFAQNKRWSALFPSVAVAWNLSEEQFIRSLDLFNNLKARLSWGKSGNQELSFGDYDYISLIAISGAYPMGSPNVGLPGAVSSIASENRTWETIEARNAGIDIAVLDSRLTGSFDYYIKNNRNMLVNDQLPATLGGAAPTQNIGKLETKGWDFLIGWNDRIGDFRYSISAMLSDSKNKLVELKGNDAYGEGLVHARKGYSLDSYFGYQFDGLIQNAEQLAAYRQLGNVPADLGVGDVMFRDVDGDGKITAFGDPAKGTGGDMVYLGNLLPRYVYSSNINVSYKGFDLNIFLQGIGKREGIRTGEFSYPFTSVWMQPLEYFYGKNWTPENPTAKYPRIIPGAVGYDGIRNWNWRYSSMRMNNLAYLKLKVLTLAYNLPQTWVRKAKMQNVRVYVSGQDLITFSKDTWNRSFDPEETWERSDEQTYPFNSVISFGLDIKF</sequence>
<dbReference type="PANTHER" id="PTHR30069">
    <property type="entry name" value="TONB-DEPENDENT OUTER MEMBRANE RECEPTOR"/>
    <property type="match status" value="1"/>
</dbReference>
<accession>A0A1G6MS34</accession>
<evidence type="ECO:0000256" key="6">
    <source>
        <dbReference type="ARBA" id="ARBA00023136"/>
    </source>
</evidence>
<dbReference type="InterPro" id="IPR008969">
    <property type="entry name" value="CarboxyPept-like_regulatory"/>
</dbReference>
<dbReference type="AlphaFoldDB" id="A0A1G6MS34"/>
<dbReference type="SUPFAM" id="SSF56935">
    <property type="entry name" value="Porins"/>
    <property type="match status" value="1"/>
</dbReference>
<name>A0A1G6MS34_NIADE</name>
<keyword evidence="7 8" id="KW-0998">Cell outer membrane</keyword>
<evidence type="ECO:0000259" key="10">
    <source>
        <dbReference type="Pfam" id="PF07715"/>
    </source>
</evidence>
<keyword evidence="5 9" id="KW-0732">Signal</keyword>
<keyword evidence="12" id="KW-1185">Reference proteome</keyword>
<evidence type="ECO:0000256" key="4">
    <source>
        <dbReference type="ARBA" id="ARBA00022692"/>
    </source>
</evidence>
<dbReference type="InterPro" id="IPR023997">
    <property type="entry name" value="TonB-dep_OMP_SusC/RagA_CS"/>
</dbReference>
<dbReference type="GO" id="GO:0009279">
    <property type="term" value="C:cell outer membrane"/>
    <property type="evidence" value="ECO:0007669"/>
    <property type="project" value="UniProtKB-SubCell"/>
</dbReference>
<dbReference type="OrthoDB" id="899266at2"/>
<dbReference type="GO" id="GO:0044718">
    <property type="term" value="P:siderophore transmembrane transport"/>
    <property type="evidence" value="ECO:0007669"/>
    <property type="project" value="TreeGrafter"/>
</dbReference>
<dbReference type="PANTHER" id="PTHR30069:SF29">
    <property type="entry name" value="HEMOGLOBIN AND HEMOGLOBIN-HAPTOGLOBIN-BINDING PROTEIN 1-RELATED"/>
    <property type="match status" value="1"/>
</dbReference>
<dbReference type="SUPFAM" id="SSF49464">
    <property type="entry name" value="Carboxypeptidase regulatory domain-like"/>
    <property type="match status" value="1"/>
</dbReference>
<dbReference type="PROSITE" id="PS52016">
    <property type="entry name" value="TONB_DEPENDENT_REC_3"/>
    <property type="match status" value="1"/>
</dbReference>
<keyword evidence="3 8" id="KW-1134">Transmembrane beta strand</keyword>
<evidence type="ECO:0000256" key="9">
    <source>
        <dbReference type="SAM" id="SignalP"/>
    </source>
</evidence>
<dbReference type="InterPro" id="IPR039426">
    <property type="entry name" value="TonB-dep_rcpt-like"/>
</dbReference>
<proteinExistence type="inferred from homology"/>
<evidence type="ECO:0000313" key="12">
    <source>
        <dbReference type="Proteomes" id="UP000198757"/>
    </source>
</evidence>
<feature type="signal peptide" evidence="9">
    <location>
        <begin position="1"/>
        <end position="32"/>
    </location>
</feature>
<feature type="chain" id="PRO_5011786647" evidence="9">
    <location>
        <begin position="33"/>
        <end position="1051"/>
    </location>
</feature>
<keyword evidence="4 8" id="KW-0812">Transmembrane</keyword>
<reference evidence="12" key="1">
    <citation type="submission" date="2016-10" db="EMBL/GenBank/DDBJ databases">
        <authorList>
            <person name="Varghese N."/>
            <person name="Submissions S."/>
        </authorList>
    </citation>
    <scope>NUCLEOTIDE SEQUENCE [LARGE SCALE GENOMIC DNA]</scope>
    <source>
        <strain evidence="12">DSM 25811 / CCM 8410 / LMG 26954 / E90</strain>
    </source>
</reference>
<evidence type="ECO:0000256" key="1">
    <source>
        <dbReference type="ARBA" id="ARBA00004571"/>
    </source>
</evidence>
<evidence type="ECO:0000256" key="7">
    <source>
        <dbReference type="ARBA" id="ARBA00023237"/>
    </source>
</evidence>
<dbReference type="STRING" id="1285928.SAMN04487894_10318"/>
<dbReference type="Gene3D" id="2.60.40.1120">
    <property type="entry name" value="Carboxypeptidase-like, regulatory domain"/>
    <property type="match status" value="1"/>
</dbReference>
<dbReference type="NCBIfam" id="TIGR04057">
    <property type="entry name" value="SusC_RagA_signa"/>
    <property type="match status" value="1"/>
</dbReference>
<organism evidence="11 12">
    <name type="scientific">Niabella drilacis (strain DSM 25811 / CCM 8410 / CCUG 62505 / LMG 26954 / E90)</name>
    <dbReference type="NCBI Taxonomy" id="1285928"/>
    <lineage>
        <taxon>Bacteria</taxon>
        <taxon>Pseudomonadati</taxon>
        <taxon>Bacteroidota</taxon>
        <taxon>Chitinophagia</taxon>
        <taxon>Chitinophagales</taxon>
        <taxon>Chitinophagaceae</taxon>
        <taxon>Niabella</taxon>
    </lineage>
</organism>
<protein>
    <submittedName>
        <fullName evidence="11">TonB-linked outer membrane protein, SusC/RagA family</fullName>
    </submittedName>
</protein>
<evidence type="ECO:0000256" key="2">
    <source>
        <dbReference type="ARBA" id="ARBA00022448"/>
    </source>
</evidence>
<dbReference type="Pfam" id="PF13715">
    <property type="entry name" value="CarbopepD_reg_2"/>
    <property type="match status" value="1"/>
</dbReference>
<dbReference type="RefSeq" id="WP_090389214.1">
    <property type="nucleotide sequence ID" value="NZ_FMZO01000003.1"/>
</dbReference>
<keyword evidence="2 8" id="KW-0813">Transport</keyword>
<evidence type="ECO:0000256" key="8">
    <source>
        <dbReference type="PROSITE-ProRule" id="PRU01360"/>
    </source>
</evidence>
<dbReference type="InterPro" id="IPR037066">
    <property type="entry name" value="Plug_dom_sf"/>
</dbReference>
<evidence type="ECO:0000256" key="3">
    <source>
        <dbReference type="ARBA" id="ARBA00022452"/>
    </source>
</evidence>
<gene>
    <name evidence="11" type="ORF">SAMN04487894_10318</name>
</gene>
<comment type="similarity">
    <text evidence="8">Belongs to the TonB-dependent receptor family.</text>
</comment>
<dbReference type="InterPro" id="IPR036942">
    <property type="entry name" value="Beta-barrel_TonB_sf"/>
</dbReference>
<dbReference type="Pfam" id="PF07715">
    <property type="entry name" value="Plug"/>
    <property type="match status" value="1"/>
</dbReference>
<feature type="domain" description="TonB-dependent receptor plug" evidence="10">
    <location>
        <begin position="128"/>
        <end position="230"/>
    </location>
</feature>
<dbReference type="Gene3D" id="2.170.130.10">
    <property type="entry name" value="TonB-dependent receptor, plug domain"/>
    <property type="match status" value="1"/>
</dbReference>
<dbReference type="InterPro" id="IPR012910">
    <property type="entry name" value="Plug_dom"/>
</dbReference>
<dbReference type="GO" id="GO:0015344">
    <property type="term" value="F:siderophore uptake transmembrane transporter activity"/>
    <property type="evidence" value="ECO:0007669"/>
    <property type="project" value="TreeGrafter"/>
</dbReference>
<evidence type="ECO:0000256" key="5">
    <source>
        <dbReference type="ARBA" id="ARBA00022729"/>
    </source>
</evidence>
<dbReference type="NCBIfam" id="TIGR04056">
    <property type="entry name" value="OMP_RagA_SusC"/>
    <property type="match status" value="1"/>
</dbReference>